<dbReference type="Gramene" id="Tc04v2_t005540.1">
    <property type="protein sequence ID" value="Tc04v2_p005540.1"/>
    <property type="gene ID" value="Tc04v2_g005540"/>
</dbReference>
<organism evidence="2 3">
    <name type="scientific">Theobroma cacao</name>
    <name type="common">Cacao</name>
    <name type="synonym">Cocoa</name>
    <dbReference type="NCBI Taxonomy" id="3641"/>
    <lineage>
        <taxon>Eukaryota</taxon>
        <taxon>Viridiplantae</taxon>
        <taxon>Streptophyta</taxon>
        <taxon>Embryophyta</taxon>
        <taxon>Tracheophyta</taxon>
        <taxon>Spermatophyta</taxon>
        <taxon>Magnoliopsida</taxon>
        <taxon>eudicotyledons</taxon>
        <taxon>Gunneridae</taxon>
        <taxon>Pentapetalae</taxon>
        <taxon>rosids</taxon>
        <taxon>malvids</taxon>
        <taxon>Malvales</taxon>
        <taxon>Malvaceae</taxon>
        <taxon>Byttnerioideae</taxon>
        <taxon>Theobroma</taxon>
    </lineage>
</organism>
<dbReference type="AlphaFoldDB" id="A0AB32W668"/>
<proteinExistence type="predicted"/>
<dbReference type="Proteomes" id="UP000694886">
    <property type="component" value="Chromosome 4"/>
</dbReference>
<reference evidence="3" key="2">
    <citation type="submission" date="2025-08" db="UniProtKB">
        <authorList>
            <consortium name="RefSeq"/>
        </authorList>
    </citation>
    <scope>IDENTIFICATION</scope>
</reference>
<dbReference type="KEGG" id="tcc:108660429"/>
<gene>
    <name evidence="3" type="primary">LOC108660429</name>
</gene>
<evidence type="ECO:0000313" key="3">
    <source>
        <dbReference type="RefSeq" id="XP_017974194.1"/>
    </source>
</evidence>
<feature type="compositionally biased region" description="Low complexity" evidence="1">
    <location>
        <begin position="82"/>
        <end position="104"/>
    </location>
</feature>
<dbReference type="GeneID" id="108660429"/>
<name>A0AB32W668_THECC</name>
<protein>
    <submittedName>
        <fullName evidence="3">Uncharacterized protein LOC108660429</fullName>
    </submittedName>
</protein>
<evidence type="ECO:0000256" key="1">
    <source>
        <dbReference type="SAM" id="MobiDB-lite"/>
    </source>
</evidence>
<reference evidence="2" key="1">
    <citation type="journal article" date="1997" name="Nucleic Acids Res.">
        <title>tRNAscan-SE: a program for improved detection of transfer RNA genes in genomic sequence.</title>
        <authorList>
            <person name="Lowe T.M."/>
            <person name="Eddy S.R."/>
        </authorList>
    </citation>
    <scope>NUCLEOTIDE SEQUENCE [LARGE SCALE GENOMIC DNA]</scope>
    <source>
        <strain evidence="2">r\B97-61/B2</strain>
    </source>
</reference>
<evidence type="ECO:0000313" key="2">
    <source>
        <dbReference type="Proteomes" id="UP000694886"/>
    </source>
</evidence>
<feature type="compositionally biased region" description="Basic and acidic residues" evidence="1">
    <location>
        <begin position="44"/>
        <end position="59"/>
    </location>
</feature>
<accession>A0AB32W668</accession>
<dbReference type="RefSeq" id="XP_017974194.1">
    <property type="nucleotide sequence ID" value="XM_018118705.1"/>
</dbReference>
<feature type="region of interest" description="Disordered" evidence="1">
    <location>
        <begin position="1"/>
        <end position="106"/>
    </location>
</feature>
<sequence length="286" mass="31221">MESGCNAVKNEESKVDLNGGDGSSPFSTKRADKRNKSLHNLGTKSREENNEDMSIHDSDLESLMNSPIPSDLGHNDSREALSRSSCSGSSTGSSTSSGFCSGSVSEEEEDGCLDNWEDVADALSVDDNQHNPATVTPSKYETRIESACADQHYKNQRINQLNSDSEGTVCGSQMNCRAWRPEDAFRPRILPSLLKQHNILLIQIGMMAMGLSPGHSEVLFPTLLHALFAVRIWMSQTLAFSLVHVDFGFASSVTKGFLKQMGNALDVGNIMIPLMGIYVSVDELHF</sequence>